<dbReference type="CDD" id="cd16378">
    <property type="entry name" value="CcmH_N"/>
    <property type="match status" value="1"/>
</dbReference>
<gene>
    <name evidence="4" type="ORF">LUA81_04705</name>
    <name evidence="3" type="ORF">LUA82_04760</name>
</gene>
<dbReference type="Proteomes" id="UP001059985">
    <property type="component" value="Chromosome"/>
</dbReference>
<dbReference type="PANTHER" id="PTHR47870:SF4">
    <property type="entry name" value="CYTOCHROME C-TYPE BIOGENESIS PROTEIN CYCH"/>
    <property type="match status" value="1"/>
</dbReference>
<evidence type="ECO:0000259" key="2">
    <source>
        <dbReference type="Pfam" id="PF03918"/>
    </source>
</evidence>
<dbReference type="EMBL" id="CP089286">
    <property type="protein sequence ID" value="UTO55448.1"/>
    <property type="molecule type" value="Genomic_DNA"/>
</dbReference>
<name>A0A9Q9BUZ6_9RICK</name>
<comment type="similarity">
    <text evidence="1">Belongs to the CcmH/CycL/Ccl2/NrfF family.</text>
</comment>
<dbReference type="GO" id="GO:0005886">
    <property type="term" value="C:plasma membrane"/>
    <property type="evidence" value="ECO:0007669"/>
    <property type="project" value="TreeGrafter"/>
</dbReference>
<evidence type="ECO:0000313" key="6">
    <source>
        <dbReference type="Proteomes" id="UP001059985"/>
    </source>
</evidence>
<comment type="function">
    <text evidence="1">Possible subunit of a heme lyase.</text>
</comment>
<keyword evidence="1" id="KW-0732">Signal</keyword>
<proteinExistence type="inferred from homology"/>
<feature type="transmembrane region" description="Helical" evidence="1">
    <location>
        <begin position="109"/>
        <end position="128"/>
    </location>
</feature>
<evidence type="ECO:0000313" key="3">
    <source>
        <dbReference type="EMBL" id="UTO55448.1"/>
    </source>
</evidence>
<dbReference type="Pfam" id="PF03918">
    <property type="entry name" value="CcmH"/>
    <property type="match status" value="1"/>
</dbReference>
<evidence type="ECO:0000256" key="1">
    <source>
        <dbReference type="RuleBase" id="RU364112"/>
    </source>
</evidence>
<feature type="domain" description="CcmH/CycL/Ccl2/NrfF N-terminal" evidence="2">
    <location>
        <begin position="16"/>
        <end position="129"/>
    </location>
</feature>
<dbReference type="RefSeq" id="WP_218194017.1">
    <property type="nucleotide sequence ID" value="NZ_CP054597.1"/>
</dbReference>
<dbReference type="InterPro" id="IPR051263">
    <property type="entry name" value="C-type_cytochrome_biogenesis"/>
</dbReference>
<keyword evidence="1" id="KW-0408">Iron</keyword>
<sequence length="135" mass="15593">MNSIVQKIIILLFLVCITPSYFAFSFSLDNTLTNNNMELRAIKLFQTIQCLVCSGESIYESQSQFAHNMRTTIRNYITNGYTDKQIIIELRKLYGNKISNIPPYNSKTYLLWISPILIISFLIVIVVMKIKLLNS</sequence>
<keyword evidence="1" id="KW-0349">Heme</keyword>
<evidence type="ECO:0000313" key="5">
    <source>
        <dbReference type="Proteomes" id="UP001059822"/>
    </source>
</evidence>
<keyword evidence="1" id="KW-0472">Membrane</keyword>
<dbReference type="Proteomes" id="UP001059822">
    <property type="component" value="Chromosome"/>
</dbReference>
<dbReference type="GO" id="GO:0046872">
    <property type="term" value="F:metal ion binding"/>
    <property type="evidence" value="ECO:0007669"/>
    <property type="project" value="UniProtKB-KW"/>
</dbReference>
<keyword evidence="1" id="KW-0479">Metal-binding</keyword>
<evidence type="ECO:0000313" key="4">
    <source>
        <dbReference type="EMBL" id="UTO56368.1"/>
    </source>
</evidence>
<keyword evidence="1" id="KW-0812">Transmembrane</keyword>
<keyword evidence="6" id="KW-1185">Reference proteome</keyword>
<dbReference type="InterPro" id="IPR005616">
    <property type="entry name" value="CcmH/CycL/Ccl2/NrfF_N"/>
</dbReference>
<dbReference type="EMBL" id="CP089285">
    <property type="protein sequence ID" value="UTO56368.1"/>
    <property type="molecule type" value="Genomic_DNA"/>
</dbReference>
<protein>
    <recommendedName>
        <fullName evidence="1">Cytochrome c-type biogenesis protein</fullName>
    </recommendedName>
</protein>
<dbReference type="PANTHER" id="PTHR47870">
    <property type="entry name" value="CYTOCHROME C-TYPE BIOGENESIS PROTEIN CCMH"/>
    <property type="match status" value="1"/>
</dbReference>
<reference evidence="3" key="1">
    <citation type="journal article" date="2022" name="Microorganisms">
        <title>Assembly and Comparison of Ca. Neoehrlichia mikurensis Genomes.</title>
        <authorList>
            <person name="Azagi T."/>
            <person name="Dirks R.P."/>
            <person name="Yebra-Pimentel E.S."/>
            <person name="Schaap P.J."/>
            <person name="Koehorst J.J."/>
            <person name="Esser H.J."/>
            <person name="Sprong H."/>
        </authorList>
    </citation>
    <scope>NUCLEOTIDE SEQUENCE</scope>
    <source>
        <strain evidence="4">18-2804</strain>
        <strain evidence="3">18-2837</strain>
    </source>
</reference>
<keyword evidence="1" id="KW-1133">Transmembrane helix</keyword>
<organism evidence="3 5">
    <name type="scientific">Neoehrlichia mikurensis</name>
    <dbReference type="NCBI Taxonomy" id="89586"/>
    <lineage>
        <taxon>Bacteria</taxon>
        <taxon>Pseudomonadati</taxon>
        <taxon>Pseudomonadota</taxon>
        <taxon>Alphaproteobacteria</taxon>
        <taxon>Rickettsiales</taxon>
        <taxon>Anaplasmataceae</taxon>
        <taxon>Candidatus Neoehrlichia</taxon>
    </lineage>
</organism>
<dbReference type="AlphaFoldDB" id="A0A9Q9BUZ6"/>
<accession>A0A9Q9BUZ6</accession>